<evidence type="ECO:0000256" key="3">
    <source>
        <dbReference type="ARBA" id="ARBA00022777"/>
    </source>
</evidence>
<evidence type="ECO:0000313" key="5">
    <source>
        <dbReference type="EMBL" id="ANJ27806.1"/>
    </source>
</evidence>
<sequence length="297" mass="31128">MPDLLCVGETMLLLAPSAGPLAASDAYSVSMAGAESNVAVHAAGLGITAGWTSRVGDDPFGARIVGELRERGVEVEAQVDATAPTGIMFKDPHPDGSRVLYYRRESAASKMDAGFVTRETLRDARIVHTSGVTPALSDSCARMVDDLFDLARECGALVSFDVNDRRPLWPLDRASVALERLADAADIGFVGRDEAERLWGTTTAEEIRERLPHVALLVVKDGAVGATAFCTGYAPVFVPAPVVDVVEPVGAGDAFAAGFLAGLLAGETDEACLAAGHRAAAHALSTPHDLPPLELQR</sequence>
<dbReference type="Gene3D" id="3.40.1190.20">
    <property type="match status" value="1"/>
</dbReference>
<keyword evidence="6" id="KW-1185">Reference proteome</keyword>
<dbReference type="GO" id="GO:0016301">
    <property type="term" value="F:kinase activity"/>
    <property type="evidence" value="ECO:0007669"/>
    <property type="project" value="UniProtKB-KW"/>
</dbReference>
<dbReference type="InterPro" id="IPR052700">
    <property type="entry name" value="Carb_kinase_PfkB-like"/>
</dbReference>
<name>A0A191WHR8_9MICO</name>
<dbReference type="InterPro" id="IPR011611">
    <property type="entry name" value="PfkB_dom"/>
</dbReference>
<feature type="domain" description="Carbohydrate kinase PfkB" evidence="4">
    <location>
        <begin position="1"/>
        <end position="287"/>
    </location>
</feature>
<proteinExistence type="inferred from homology"/>
<protein>
    <recommendedName>
        <fullName evidence="4">Carbohydrate kinase PfkB domain-containing protein</fullName>
    </recommendedName>
</protein>
<evidence type="ECO:0000256" key="2">
    <source>
        <dbReference type="ARBA" id="ARBA00022679"/>
    </source>
</evidence>
<dbReference type="InterPro" id="IPR029056">
    <property type="entry name" value="Ribokinase-like"/>
</dbReference>
<comment type="similarity">
    <text evidence="1">Belongs to the carbohydrate kinase PfkB family.</text>
</comment>
<dbReference type="RefSeq" id="WP_067878738.1">
    <property type="nucleotide sequence ID" value="NZ_CP013979.1"/>
</dbReference>
<accession>A0A191WHR8</accession>
<organism evidence="5 6">
    <name type="scientific">Agromyces aureus</name>
    <dbReference type="NCBI Taxonomy" id="453304"/>
    <lineage>
        <taxon>Bacteria</taxon>
        <taxon>Bacillati</taxon>
        <taxon>Actinomycetota</taxon>
        <taxon>Actinomycetes</taxon>
        <taxon>Micrococcales</taxon>
        <taxon>Microbacteriaceae</taxon>
        <taxon>Agromyces</taxon>
    </lineage>
</organism>
<dbReference type="CDD" id="cd01166">
    <property type="entry name" value="KdgK"/>
    <property type="match status" value="1"/>
</dbReference>
<dbReference type="SUPFAM" id="SSF53613">
    <property type="entry name" value="Ribokinase-like"/>
    <property type="match status" value="1"/>
</dbReference>
<dbReference type="Proteomes" id="UP000078437">
    <property type="component" value="Chromosome"/>
</dbReference>
<dbReference type="PANTHER" id="PTHR43320:SF2">
    <property type="entry name" value="2-DEHYDRO-3-DEOXYGLUCONOKINASE_2-DEHYDRO-3-DEOXYGALACTONOKINASE"/>
    <property type="match status" value="1"/>
</dbReference>
<dbReference type="AlphaFoldDB" id="A0A191WHR8"/>
<gene>
    <name evidence="5" type="ORF">ATC03_14895</name>
</gene>
<evidence type="ECO:0000256" key="1">
    <source>
        <dbReference type="ARBA" id="ARBA00010688"/>
    </source>
</evidence>
<reference evidence="6" key="2">
    <citation type="submission" date="2016-01" db="EMBL/GenBank/DDBJ databases">
        <title>Complete genome sequence of Agromyces aureus AR33T and comparison with related organisms.</title>
        <authorList>
            <person name="Corretto E."/>
            <person name="Antonielli L."/>
            <person name="Sessitsch A."/>
            <person name="Brader G."/>
        </authorList>
    </citation>
    <scope>NUCLEOTIDE SEQUENCE [LARGE SCALE GENOMIC DNA]</scope>
    <source>
        <strain evidence="6">AR33</strain>
    </source>
</reference>
<dbReference type="Pfam" id="PF00294">
    <property type="entry name" value="PfkB"/>
    <property type="match status" value="1"/>
</dbReference>
<keyword evidence="2" id="KW-0808">Transferase</keyword>
<evidence type="ECO:0000313" key="6">
    <source>
        <dbReference type="Proteomes" id="UP000078437"/>
    </source>
</evidence>
<dbReference type="EMBL" id="CP013979">
    <property type="protein sequence ID" value="ANJ27806.1"/>
    <property type="molecule type" value="Genomic_DNA"/>
</dbReference>
<dbReference type="OrthoDB" id="9808601at2"/>
<dbReference type="PANTHER" id="PTHR43320">
    <property type="entry name" value="SUGAR KINASE"/>
    <property type="match status" value="1"/>
</dbReference>
<keyword evidence="3" id="KW-0418">Kinase</keyword>
<dbReference type="STRING" id="453304.ATC03_14895"/>
<reference evidence="5 6" key="1">
    <citation type="journal article" date="2016" name="Int. J. Syst. Evol. Microbiol.">
        <title>Agromyces aureus sp. nov., isolated from the rhizosphere of Salix caprea L. grown in a heavy-metal-contaminated soil.</title>
        <authorList>
            <person name="Corretto E."/>
            <person name="Antonielli L."/>
            <person name="Sessitsch A."/>
            <person name="Compant S."/>
            <person name="Gorfer M."/>
            <person name="Kuffner M."/>
            <person name="Brader G."/>
        </authorList>
    </citation>
    <scope>NUCLEOTIDE SEQUENCE [LARGE SCALE GENOMIC DNA]</scope>
    <source>
        <strain evidence="5 6">AR33</strain>
    </source>
</reference>
<evidence type="ECO:0000259" key="4">
    <source>
        <dbReference type="Pfam" id="PF00294"/>
    </source>
</evidence>
<dbReference type="KEGG" id="agy:ATC03_14895"/>